<comment type="caution">
    <text evidence="1">The sequence shown here is derived from an EMBL/GenBank/DDBJ whole genome shotgun (WGS) entry which is preliminary data.</text>
</comment>
<evidence type="ECO:0000313" key="2">
    <source>
        <dbReference type="Proteomes" id="UP001519460"/>
    </source>
</evidence>
<dbReference type="EMBL" id="JACVVK020000003">
    <property type="protein sequence ID" value="KAK7507868.1"/>
    <property type="molecule type" value="Genomic_DNA"/>
</dbReference>
<protein>
    <recommendedName>
        <fullName evidence="3">Ependymin</fullName>
    </recommendedName>
</protein>
<feature type="non-terminal residue" evidence="1">
    <location>
        <position position="1"/>
    </location>
</feature>
<organism evidence="1 2">
    <name type="scientific">Batillaria attramentaria</name>
    <dbReference type="NCBI Taxonomy" id="370345"/>
    <lineage>
        <taxon>Eukaryota</taxon>
        <taxon>Metazoa</taxon>
        <taxon>Spiralia</taxon>
        <taxon>Lophotrochozoa</taxon>
        <taxon>Mollusca</taxon>
        <taxon>Gastropoda</taxon>
        <taxon>Caenogastropoda</taxon>
        <taxon>Sorbeoconcha</taxon>
        <taxon>Cerithioidea</taxon>
        <taxon>Batillariidae</taxon>
        <taxon>Batillaria</taxon>
    </lineage>
</organism>
<gene>
    <name evidence="1" type="ORF">BaRGS_00000833</name>
</gene>
<evidence type="ECO:0008006" key="3">
    <source>
        <dbReference type="Google" id="ProtNLM"/>
    </source>
</evidence>
<proteinExistence type="predicted"/>
<name>A0ABD0M8N4_9CAEN</name>
<feature type="non-terminal residue" evidence="1">
    <location>
        <position position="133"/>
    </location>
</feature>
<dbReference type="AlphaFoldDB" id="A0ABD0M8N4"/>
<sequence>YVQELQVYFLVKRFVVRLYRHNSTSGESTYLKRIVTDYHKGKQYIFDSTNSSSCIVRDADTIGPPQCITDPGAHFMGTTYLGSILGSLYVDLWRFPLEGPKTAKTVTIAFADHLLTVEPACVPVFQTVSSATD</sequence>
<evidence type="ECO:0000313" key="1">
    <source>
        <dbReference type="EMBL" id="KAK7507868.1"/>
    </source>
</evidence>
<accession>A0ABD0M8N4</accession>
<keyword evidence="2" id="KW-1185">Reference proteome</keyword>
<reference evidence="1 2" key="1">
    <citation type="journal article" date="2023" name="Sci. Data">
        <title>Genome assembly of the Korean intertidal mud-creeper Batillaria attramentaria.</title>
        <authorList>
            <person name="Patra A.K."/>
            <person name="Ho P.T."/>
            <person name="Jun S."/>
            <person name="Lee S.J."/>
            <person name="Kim Y."/>
            <person name="Won Y.J."/>
        </authorList>
    </citation>
    <scope>NUCLEOTIDE SEQUENCE [LARGE SCALE GENOMIC DNA]</scope>
    <source>
        <strain evidence="1">Wonlab-2016</strain>
    </source>
</reference>
<dbReference type="Proteomes" id="UP001519460">
    <property type="component" value="Unassembled WGS sequence"/>
</dbReference>